<organism evidence="3 4">
    <name type="scientific">Clostridium uliginosum</name>
    <dbReference type="NCBI Taxonomy" id="119641"/>
    <lineage>
        <taxon>Bacteria</taxon>
        <taxon>Bacillati</taxon>
        <taxon>Bacillota</taxon>
        <taxon>Clostridia</taxon>
        <taxon>Eubacteriales</taxon>
        <taxon>Clostridiaceae</taxon>
        <taxon>Clostridium</taxon>
    </lineage>
</organism>
<dbReference type="InterPro" id="IPR050194">
    <property type="entry name" value="Glycosyltransferase_grp1"/>
</dbReference>
<keyword evidence="4" id="KW-1185">Reference proteome</keyword>
<evidence type="ECO:0000259" key="2">
    <source>
        <dbReference type="Pfam" id="PF13439"/>
    </source>
</evidence>
<dbReference type="EMBL" id="FOMG01000005">
    <property type="protein sequence ID" value="SFC54122.1"/>
    <property type="molecule type" value="Genomic_DNA"/>
</dbReference>
<dbReference type="RefSeq" id="WP_090089302.1">
    <property type="nucleotide sequence ID" value="NZ_FOMG01000005.1"/>
</dbReference>
<dbReference type="InterPro" id="IPR028098">
    <property type="entry name" value="Glyco_trans_4-like_N"/>
</dbReference>
<dbReference type="AlphaFoldDB" id="A0A1I1K1Q0"/>
<keyword evidence="3" id="KW-0808">Transferase</keyword>
<dbReference type="OrthoDB" id="9795068at2"/>
<dbReference type="PANTHER" id="PTHR45947:SF3">
    <property type="entry name" value="SULFOQUINOVOSYL TRANSFERASE SQD2"/>
    <property type="match status" value="1"/>
</dbReference>
<dbReference type="InterPro" id="IPR001296">
    <property type="entry name" value="Glyco_trans_1"/>
</dbReference>
<gene>
    <name evidence="3" type="ORF">SAMN05421842_1056</name>
</gene>
<reference evidence="3 4" key="1">
    <citation type="submission" date="2016-10" db="EMBL/GenBank/DDBJ databases">
        <authorList>
            <person name="de Groot N.N."/>
        </authorList>
    </citation>
    <scope>NUCLEOTIDE SEQUENCE [LARGE SCALE GENOMIC DNA]</scope>
    <source>
        <strain evidence="3 4">DSM 12992</strain>
    </source>
</reference>
<evidence type="ECO:0000313" key="4">
    <source>
        <dbReference type="Proteomes" id="UP000199263"/>
    </source>
</evidence>
<accession>A0A1I1K1Q0</accession>
<proteinExistence type="predicted"/>
<protein>
    <submittedName>
        <fullName evidence="3">Glycosyltransferase involved in cell wall bisynthesis</fullName>
    </submittedName>
</protein>
<dbReference type="STRING" id="119641.SAMN05421842_1056"/>
<dbReference type="GO" id="GO:0016757">
    <property type="term" value="F:glycosyltransferase activity"/>
    <property type="evidence" value="ECO:0007669"/>
    <property type="project" value="InterPro"/>
</dbReference>
<dbReference type="PANTHER" id="PTHR45947">
    <property type="entry name" value="SULFOQUINOVOSYL TRANSFERASE SQD2"/>
    <property type="match status" value="1"/>
</dbReference>
<feature type="domain" description="Glycosyl transferase family 1" evidence="1">
    <location>
        <begin position="206"/>
        <end position="355"/>
    </location>
</feature>
<sequence length="386" mass="44412">MHIMVIPSWYSSPKNKVHGSFFKEQFKALQNSGEKITVAYNEIWPITLFGKINEKRKINFNVEDGLRTYRYKDYNYLPKNPLMFKSFNRRMDKLYKDIVKNEGKVDLIHAHSALWGGIAASYISKKYNIPLVITEHSSLKYAKYLKESYKKYIYKAYESADSLIAVGNGLKKELQGYVNKPIDVIYNMVDLSMFNIDNKTEEYKEKQHFNFFSCAFLEEGKGMELLIKAFKEAFKNQDVTLRIGGDGSIKSSLEELIKELGINDQITILGALSRTQTANEMKNCDAFALPSEHETFGVVYIEALACGKPVIGAKNGGAEDIITEDNGLIIQKNNMIELINALIYIKENYNSYNKYDIRDKTAFNYCEEVLVKKLKGVYKEVYERNI</sequence>
<evidence type="ECO:0000259" key="1">
    <source>
        <dbReference type="Pfam" id="PF00534"/>
    </source>
</evidence>
<evidence type="ECO:0000313" key="3">
    <source>
        <dbReference type="EMBL" id="SFC54122.1"/>
    </source>
</evidence>
<dbReference type="Pfam" id="PF13439">
    <property type="entry name" value="Glyco_transf_4"/>
    <property type="match status" value="1"/>
</dbReference>
<name>A0A1I1K1Q0_9CLOT</name>
<feature type="domain" description="Glycosyltransferase subfamily 4-like N-terminal" evidence="2">
    <location>
        <begin position="76"/>
        <end position="192"/>
    </location>
</feature>
<dbReference type="Pfam" id="PF00534">
    <property type="entry name" value="Glycos_transf_1"/>
    <property type="match status" value="1"/>
</dbReference>
<dbReference type="Gene3D" id="3.40.50.2000">
    <property type="entry name" value="Glycogen Phosphorylase B"/>
    <property type="match status" value="2"/>
</dbReference>
<dbReference type="SUPFAM" id="SSF53756">
    <property type="entry name" value="UDP-Glycosyltransferase/glycogen phosphorylase"/>
    <property type="match status" value="1"/>
</dbReference>
<dbReference type="Proteomes" id="UP000199263">
    <property type="component" value="Unassembled WGS sequence"/>
</dbReference>